<dbReference type="PANTHER" id="PTHR30290:SF10">
    <property type="entry name" value="PERIPLASMIC OLIGOPEPTIDE-BINDING PROTEIN-RELATED"/>
    <property type="match status" value="1"/>
</dbReference>
<proteinExistence type="inferred from homology"/>
<evidence type="ECO:0000256" key="3">
    <source>
        <dbReference type="ARBA" id="ARBA00022448"/>
    </source>
</evidence>
<dbReference type="PIRSF" id="PIRSF002741">
    <property type="entry name" value="MppA"/>
    <property type="match status" value="1"/>
</dbReference>
<dbReference type="Gene3D" id="3.90.76.10">
    <property type="entry name" value="Dipeptide-binding Protein, Domain 1"/>
    <property type="match status" value="1"/>
</dbReference>
<evidence type="ECO:0000256" key="4">
    <source>
        <dbReference type="ARBA" id="ARBA00022729"/>
    </source>
</evidence>
<dbReference type="FunFam" id="3.90.76.10:FF:000001">
    <property type="entry name" value="Oligopeptide ABC transporter substrate-binding protein"/>
    <property type="match status" value="1"/>
</dbReference>
<evidence type="ECO:0000256" key="1">
    <source>
        <dbReference type="ARBA" id="ARBA00004196"/>
    </source>
</evidence>
<feature type="domain" description="Solute-binding protein family 5" evidence="7">
    <location>
        <begin position="77"/>
        <end position="459"/>
    </location>
</feature>
<dbReference type="CDD" id="cd08504">
    <property type="entry name" value="PBP2_OppA"/>
    <property type="match status" value="1"/>
</dbReference>
<evidence type="ECO:0000256" key="5">
    <source>
        <dbReference type="ARBA" id="ARBA00022856"/>
    </source>
</evidence>
<gene>
    <name evidence="8" type="primary">oppA_2</name>
    <name evidence="8" type="ORF">IWT30_00806</name>
</gene>
<keyword evidence="3" id="KW-0813">Transport</keyword>
<evidence type="ECO:0000313" key="8">
    <source>
        <dbReference type="EMBL" id="GAW98847.1"/>
    </source>
</evidence>
<dbReference type="EMBL" id="BCMF01000004">
    <property type="protein sequence ID" value="GAW98847.1"/>
    <property type="molecule type" value="Genomic_DNA"/>
</dbReference>
<dbReference type="GO" id="GO:0043190">
    <property type="term" value="C:ATP-binding cassette (ABC) transporter complex"/>
    <property type="evidence" value="ECO:0007669"/>
    <property type="project" value="InterPro"/>
</dbReference>
<feature type="chain" id="PRO_5038457102" evidence="6">
    <location>
        <begin position="22"/>
        <end position="543"/>
    </location>
</feature>
<organism evidence="8 9">
    <name type="scientific">Secundilactobacillus mixtipabuli</name>
    <dbReference type="NCBI Taxonomy" id="1435342"/>
    <lineage>
        <taxon>Bacteria</taxon>
        <taxon>Bacillati</taxon>
        <taxon>Bacillota</taxon>
        <taxon>Bacilli</taxon>
        <taxon>Lactobacillales</taxon>
        <taxon>Lactobacillaceae</taxon>
        <taxon>Secundilactobacillus</taxon>
    </lineage>
</organism>
<reference evidence="8 9" key="1">
    <citation type="submission" date="2015-11" db="EMBL/GenBank/DDBJ databases">
        <title>Draft genome sequences of new species of the genus Lactobacillus isolated from orchardgrass silage.</title>
        <authorList>
            <person name="Tohno M."/>
            <person name="Tanizawa Y."/>
            <person name="Arita M."/>
        </authorList>
    </citation>
    <scope>NUCLEOTIDE SEQUENCE [LARGE SCALE GENOMIC DNA]</scope>
    <source>
        <strain evidence="8 9">IWT30</strain>
    </source>
</reference>
<dbReference type="SUPFAM" id="SSF53850">
    <property type="entry name" value="Periplasmic binding protein-like II"/>
    <property type="match status" value="1"/>
</dbReference>
<dbReference type="PROSITE" id="PS51257">
    <property type="entry name" value="PROKAR_LIPOPROTEIN"/>
    <property type="match status" value="1"/>
</dbReference>
<dbReference type="PANTHER" id="PTHR30290">
    <property type="entry name" value="PERIPLASMIC BINDING COMPONENT OF ABC TRANSPORTER"/>
    <property type="match status" value="1"/>
</dbReference>
<accession>A0A1Z5IB37</accession>
<dbReference type="RefSeq" id="WP_089108666.1">
    <property type="nucleotide sequence ID" value="NZ_BCMF01000004.1"/>
</dbReference>
<keyword evidence="9" id="KW-1185">Reference proteome</keyword>
<dbReference type="Gene3D" id="3.40.190.10">
    <property type="entry name" value="Periplasmic binding protein-like II"/>
    <property type="match status" value="1"/>
</dbReference>
<evidence type="ECO:0000256" key="2">
    <source>
        <dbReference type="ARBA" id="ARBA00005695"/>
    </source>
</evidence>
<dbReference type="InterPro" id="IPR000914">
    <property type="entry name" value="SBP_5_dom"/>
</dbReference>
<dbReference type="Gene3D" id="3.10.105.10">
    <property type="entry name" value="Dipeptide-binding Protein, Domain 3"/>
    <property type="match status" value="1"/>
</dbReference>
<keyword evidence="5" id="KW-0653">Protein transport</keyword>
<protein>
    <submittedName>
        <fullName evidence="8">Oligopeptide ABC transporter substrate-binding protein</fullName>
    </submittedName>
</protein>
<sequence length="543" mass="60472">MKFKKTIAFGTISGASLLLLASCGHQNRPRLDSDQTLHWVETADLPTMDPSKSTDVVSGGALNNVDEGLLRIGQGSKLRPGVAKSYEVSKDGKTWTFNLRHSKWSNGTPVTAADFVYGWRRTVTPKTAAQYAYLYSHVANFEAVNKGKKSPSSLGVKAHGKHQLIVTLSKPQGYFKYLVASQAFLPQNQQVVKKYGAKYATAADKAVYNGPFKLTDWNGTNDTWTLKKNNRYWDAKATKLKAVKYQVIKDPGTWLSLYQSGKVDELMTDGLQYRHLKNSPDMHVRESASMFYLEFNQRNGFFKNNVDARKAISLAINRQSFTHNILADGSHKPKGFVPAGLAKKGHTDFADAAYVKSGTAYNLTEARALWKKALQQSGQSSITLNLLADDTPNGKKTIEFIQSQLDKLPGLKLTTTAVPFNVRLTRSNDGDFDMVVGGWIADFPDAISFSSLFTSNNAYNRGRWQNKAYDTAIKNAEGKDANNPDSRWNDLVSAEKTLMEQQGVAPIYQRSQPQMLKPYVHGLQYFPTGAQWDFSRAYISSHQ</sequence>
<comment type="caution">
    <text evidence="8">The sequence shown here is derived from an EMBL/GenBank/DDBJ whole genome shotgun (WGS) entry which is preliminary data.</text>
</comment>
<dbReference type="Proteomes" id="UP000198374">
    <property type="component" value="Unassembled WGS sequence"/>
</dbReference>
<dbReference type="GO" id="GO:0015833">
    <property type="term" value="P:peptide transport"/>
    <property type="evidence" value="ECO:0007669"/>
    <property type="project" value="UniProtKB-KW"/>
</dbReference>
<feature type="signal peptide" evidence="6">
    <location>
        <begin position="1"/>
        <end position="21"/>
    </location>
</feature>
<name>A0A1Z5IB37_9LACO</name>
<evidence type="ECO:0000259" key="7">
    <source>
        <dbReference type="Pfam" id="PF00496"/>
    </source>
</evidence>
<comment type="subcellular location">
    <subcellularLocation>
        <location evidence="1">Cell envelope</location>
    </subcellularLocation>
</comment>
<comment type="similarity">
    <text evidence="2">Belongs to the bacterial solute-binding protein 5 family.</text>
</comment>
<evidence type="ECO:0000256" key="6">
    <source>
        <dbReference type="SAM" id="SignalP"/>
    </source>
</evidence>
<dbReference type="AlphaFoldDB" id="A0A1Z5IB37"/>
<keyword evidence="4 6" id="KW-0732">Signal</keyword>
<dbReference type="OrthoDB" id="403896at2"/>
<dbReference type="InterPro" id="IPR030678">
    <property type="entry name" value="Peptide/Ni-bd"/>
</dbReference>
<dbReference type="GO" id="GO:0030288">
    <property type="term" value="C:outer membrane-bounded periplasmic space"/>
    <property type="evidence" value="ECO:0007669"/>
    <property type="project" value="UniProtKB-ARBA"/>
</dbReference>
<dbReference type="Pfam" id="PF00496">
    <property type="entry name" value="SBP_bac_5"/>
    <property type="match status" value="1"/>
</dbReference>
<dbReference type="InterPro" id="IPR039424">
    <property type="entry name" value="SBP_5"/>
</dbReference>
<dbReference type="GO" id="GO:1904680">
    <property type="term" value="F:peptide transmembrane transporter activity"/>
    <property type="evidence" value="ECO:0007669"/>
    <property type="project" value="TreeGrafter"/>
</dbReference>
<dbReference type="FunFam" id="3.10.105.10:FF:000001">
    <property type="entry name" value="Oligopeptide ABC transporter, oligopeptide-binding protein"/>
    <property type="match status" value="1"/>
</dbReference>
<evidence type="ECO:0000313" key="9">
    <source>
        <dbReference type="Proteomes" id="UP000198374"/>
    </source>
</evidence>
<keyword evidence="5" id="KW-0571">Peptide transport</keyword>